<evidence type="ECO:0000313" key="12">
    <source>
        <dbReference type="Proteomes" id="UP000255295"/>
    </source>
</evidence>
<dbReference type="SMART" id="SM00793">
    <property type="entry name" value="AgrB"/>
    <property type="match status" value="1"/>
</dbReference>
<keyword evidence="2" id="KW-0673">Quorum sensing</keyword>
<evidence type="ECO:0000256" key="8">
    <source>
        <dbReference type="SAM" id="Phobius"/>
    </source>
</evidence>
<dbReference type="Proteomes" id="UP000255295">
    <property type="component" value="Unassembled WGS sequence"/>
</dbReference>
<keyword evidence="4 8" id="KW-0812">Transmembrane</keyword>
<dbReference type="Proteomes" id="UP000238825">
    <property type="component" value="Chromosome"/>
</dbReference>
<feature type="transmembrane region" description="Helical" evidence="8">
    <location>
        <begin position="43"/>
        <end position="68"/>
    </location>
</feature>
<dbReference type="InterPro" id="IPR006741">
    <property type="entry name" value="AgrB"/>
</dbReference>
<gene>
    <name evidence="10" type="primary">agrB</name>
    <name evidence="9" type="ORF">LS41612_16605</name>
    <name evidence="10" type="ORF">NCTC10338_01370</name>
</gene>
<keyword evidence="3" id="KW-0645">Protease</keyword>
<evidence type="ECO:0000313" key="11">
    <source>
        <dbReference type="Proteomes" id="UP000238825"/>
    </source>
</evidence>
<evidence type="ECO:0000256" key="5">
    <source>
        <dbReference type="ARBA" id="ARBA00022801"/>
    </source>
</evidence>
<proteinExistence type="predicted"/>
<evidence type="ECO:0000256" key="1">
    <source>
        <dbReference type="ARBA" id="ARBA00022475"/>
    </source>
</evidence>
<dbReference type="AlphaFoldDB" id="A0A2S0K336"/>
<keyword evidence="7 8" id="KW-0472">Membrane</keyword>
<name>A0A2S0K336_LYSSH</name>
<evidence type="ECO:0000313" key="9">
    <source>
        <dbReference type="EMBL" id="AVK97783.1"/>
    </source>
</evidence>
<dbReference type="EMBL" id="UFSZ01000001">
    <property type="protein sequence ID" value="SUV16292.1"/>
    <property type="molecule type" value="Genomic_DNA"/>
</dbReference>
<dbReference type="RefSeq" id="WP_024361479.1">
    <property type="nucleotide sequence ID" value="NZ_BJNS01000078.1"/>
</dbReference>
<feature type="transmembrane region" description="Helical" evidence="8">
    <location>
        <begin position="110"/>
        <end position="129"/>
    </location>
</feature>
<feature type="transmembrane region" description="Helical" evidence="8">
    <location>
        <begin position="80"/>
        <end position="98"/>
    </location>
</feature>
<dbReference type="GO" id="GO:0016020">
    <property type="term" value="C:membrane"/>
    <property type="evidence" value="ECO:0007669"/>
    <property type="project" value="InterPro"/>
</dbReference>
<evidence type="ECO:0000256" key="7">
    <source>
        <dbReference type="ARBA" id="ARBA00023136"/>
    </source>
</evidence>
<dbReference type="GeneID" id="48277820"/>
<dbReference type="EMBL" id="CP019980">
    <property type="protein sequence ID" value="AVK97783.1"/>
    <property type="molecule type" value="Genomic_DNA"/>
</dbReference>
<dbReference type="GO" id="GO:0006508">
    <property type="term" value="P:proteolysis"/>
    <property type="evidence" value="ECO:0007669"/>
    <property type="project" value="UniProtKB-KW"/>
</dbReference>
<protein>
    <submittedName>
        <fullName evidence="10">Accessory gene regulator protein B</fullName>
        <ecNumber evidence="10">3.4.-.-</ecNumber>
    </submittedName>
</protein>
<reference evidence="9 11" key="1">
    <citation type="submission" date="2017-03" db="EMBL/GenBank/DDBJ databases">
        <title>The whole genome sequencing and assembly of Lysinibacillus sphaericus DSM 28T strain.</title>
        <authorList>
            <person name="Lee Y.-J."/>
            <person name="Yi H."/>
            <person name="Bahn Y.-S."/>
            <person name="Kim J.F."/>
            <person name="Lee D.-W."/>
        </authorList>
    </citation>
    <scope>NUCLEOTIDE SEQUENCE [LARGE SCALE GENOMIC DNA]</scope>
    <source>
        <strain evidence="9 11">DSM 28</strain>
    </source>
</reference>
<keyword evidence="5 10" id="KW-0378">Hydrolase</keyword>
<evidence type="ECO:0000256" key="6">
    <source>
        <dbReference type="ARBA" id="ARBA00022989"/>
    </source>
</evidence>
<reference evidence="10 12" key="2">
    <citation type="submission" date="2018-06" db="EMBL/GenBank/DDBJ databases">
        <authorList>
            <consortium name="Pathogen Informatics"/>
            <person name="Doyle S."/>
        </authorList>
    </citation>
    <scope>NUCLEOTIDE SEQUENCE [LARGE SCALE GENOMIC DNA]</scope>
    <source>
        <strain evidence="10 12">NCTC10338</strain>
    </source>
</reference>
<dbReference type="Pfam" id="PF04647">
    <property type="entry name" value="AgrB"/>
    <property type="match status" value="1"/>
</dbReference>
<dbReference type="EC" id="3.4.-.-" evidence="10"/>
<evidence type="ECO:0000256" key="3">
    <source>
        <dbReference type="ARBA" id="ARBA00022670"/>
    </source>
</evidence>
<accession>A0A2S0K336</accession>
<evidence type="ECO:0000256" key="4">
    <source>
        <dbReference type="ARBA" id="ARBA00022692"/>
    </source>
</evidence>
<dbReference type="GO" id="GO:0008233">
    <property type="term" value="F:peptidase activity"/>
    <property type="evidence" value="ECO:0007669"/>
    <property type="project" value="UniProtKB-KW"/>
</dbReference>
<dbReference type="GO" id="GO:0009372">
    <property type="term" value="P:quorum sensing"/>
    <property type="evidence" value="ECO:0007669"/>
    <property type="project" value="UniProtKB-KW"/>
</dbReference>
<sequence length="192" mass="22236">MEALLKLENIITKALIQENHNEIEKEKIRFGIQLIVNDIWKILFIYIVAFLLNCFMATLITHITFIVLRQVSFGFHFQSSIICLVASIVSLPIGLYIIDRNHINADHFIFLIGILSTLFLLLIAPVGTTKRPVFNQNHRNYLRKQLFIRLSILWTIIFVLKGDYQLFILYAINLLAISVLIQKIFGGSNYEN</sequence>
<evidence type="ECO:0000256" key="2">
    <source>
        <dbReference type="ARBA" id="ARBA00022654"/>
    </source>
</evidence>
<evidence type="ECO:0000313" key="10">
    <source>
        <dbReference type="EMBL" id="SUV16292.1"/>
    </source>
</evidence>
<keyword evidence="1" id="KW-1003">Cell membrane</keyword>
<keyword evidence="6 8" id="KW-1133">Transmembrane helix</keyword>
<organism evidence="9 11">
    <name type="scientific">Lysinibacillus sphaericus</name>
    <name type="common">Bacillus sphaericus</name>
    <dbReference type="NCBI Taxonomy" id="1421"/>
    <lineage>
        <taxon>Bacteria</taxon>
        <taxon>Bacillati</taxon>
        <taxon>Bacillota</taxon>
        <taxon>Bacilli</taxon>
        <taxon>Bacillales</taxon>
        <taxon>Bacillaceae</taxon>
        <taxon>Lysinibacillus</taxon>
    </lineage>
</organism>